<keyword evidence="4 6" id="KW-1133">Transmembrane helix</keyword>
<feature type="domain" description="Major facilitator superfamily (MFS) profile" evidence="7">
    <location>
        <begin position="14"/>
        <end position="47"/>
    </location>
</feature>
<dbReference type="GO" id="GO:0005886">
    <property type="term" value="C:plasma membrane"/>
    <property type="evidence" value="ECO:0007669"/>
    <property type="project" value="UniProtKB-SubCell"/>
</dbReference>
<dbReference type="EMBL" id="SZOH01001383">
    <property type="protein sequence ID" value="TKJ01170.1"/>
    <property type="molecule type" value="Genomic_DNA"/>
</dbReference>
<feature type="non-terminal residue" evidence="8">
    <location>
        <position position="47"/>
    </location>
</feature>
<evidence type="ECO:0000256" key="3">
    <source>
        <dbReference type="ARBA" id="ARBA00022692"/>
    </source>
</evidence>
<accession>A0A9X9F542</accession>
<name>A0A9X9F542_BACCE</name>
<keyword evidence="3 6" id="KW-0812">Transmembrane</keyword>
<dbReference type="GO" id="GO:0022857">
    <property type="term" value="F:transmembrane transporter activity"/>
    <property type="evidence" value="ECO:0007669"/>
    <property type="project" value="InterPro"/>
</dbReference>
<organism evidence="8 9">
    <name type="scientific">Bacillus cereus</name>
    <dbReference type="NCBI Taxonomy" id="1396"/>
    <lineage>
        <taxon>Bacteria</taxon>
        <taxon>Bacillati</taxon>
        <taxon>Bacillota</taxon>
        <taxon>Bacilli</taxon>
        <taxon>Bacillales</taxon>
        <taxon>Bacillaceae</taxon>
        <taxon>Bacillus</taxon>
        <taxon>Bacillus cereus group</taxon>
    </lineage>
</organism>
<evidence type="ECO:0000313" key="9">
    <source>
        <dbReference type="Proteomes" id="UP000308444"/>
    </source>
</evidence>
<evidence type="ECO:0000256" key="1">
    <source>
        <dbReference type="ARBA" id="ARBA00004651"/>
    </source>
</evidence>
<protein>
    <submittedName>
        <fullName evidence="8">MFS transporter</fullName>
    </submittedName>
</protein>
<dbReference type="SUPFAM" id="SSF103473">
    <property type="entry name" value="MFS general substrate transporter"/>
    <property type="match status" value="1"/>
</dbReference>
<dbReference type="InterPro" id="IPR020846">
    <property type="entry name" value="MFS_dom"/>
</dbReference>
<proteinExistence type="predicted"/>
<dbReference type="InterPro" id="IPR036259">
    <property type="entry name" value="MFS_trans_sf"/>
</dbReference>
<dbReference type="Proteomes" id="UP000308444">
    <property type="component" value="Unassembled WGS sequence"/>
</dbReference>
<evidence type="ECO:0000256" key="2">
    <source>
        <dbReference type="ARBA" id="ARBA00022448"/>
    </source>
</evidence>
<keyword evidence="2" id="KW-0813">Transport</keyword>
<evidence type="ECO:0000313" key="8">
    <source>
        <dbReference type="EMBL" id="TKJ01170.1"/>
    </source>
</evidence>
<keyword evidence="5 6" id="KW-0472">Membrane</keyword>
<feature type="transmembrane region" description="Helical" evidence="6">
    <location>
        <begin position="12"/>
        <end position="32"/>
    </location>
</feature>
<evidence type="ECO:0000259" key="7">
    <source>
        <dbReference type="PROSITE" id="PS50850"/>
    </source>
</evidence>
<comment type="subcellular location">
    <subcellularLocation>
        <location evidence="1">Cell membrane</location>
        <topology evidence="1">Multi-pass membrane protein</topology>
    </subcellularLocation>
</comment>
<evidence type="ECO:0000256" key="4">
    <source>
        <dbReference type="ARBA" id="ARBA00022989"/>
    </source>
</evidence>
<comment type="caution">
    <text evidence="8">The sequence shown here is derived from an EMBL/GenBank/DDBJ whole genome shotgun (WGS) entry which is preliminary data.</text>
</comment>
<gene>
    <name evidence="8" type="ORF">FC695_19815</name>
</gene>
<dbReference type="AlphaFoldDB" id="A0A9X9F542"/>
<evidence type="ECO:0000256" key="6">
    <source>
        <dbReference type="SAM" id="Phobius"/>
    </source>
</evidence>
<dbReference type="PROSITE" id="PS50850">
    <property type="entry name" value="MFS"/>
    <property type="match status" value="1"/>
</dbReference>
<reference evidence="8 9" key="1">
    <citation type="journal article" date="2019" name="Environ. Microbiol.">
        <title>An active ?-lactamase is a part of an orchestrated cell wall stress resistance network of Bacillus subtilis and related rhizosphere species.</title>
        <authorList>
            <person name="Bucher T."/>
            <person name="Keren-Paz A."/>
            <person name="Hausser J."/>
            <person name="Olender T."/>
            <person name="Cytryn E."/>
            <person name="Kolodkin-Gal I."/>
        </authorList>
    </citation>
    <scope>NUCLEOTIDE SEQUENCE [LARGE SCALE GENOMIC DNA]</scope>
    <source>
        <strain evidence="8 9">I32</strain>
    </source>
</reference>
<sequence length="47" mass="5332">MSETLHKRKPPYVMLVILFIGAFVSFLNNSLLNVALPSIMKDLNIQD</sequence>
<evidence type="ECO:0000256" key="5">
    <source>
        <dbReference type="ARBA" id="ARBA00023136"/>
    </source>
</evidence>